<evidence type="ECO:0000256" key="3">
    <source>
        <dbReference type="ARBA" id="ARBA00022452"/>
    </source>
</evidence>
<evidence type="ECO:0000256" key="10">
    <source>
        <dbReference type="SAM" id="SignalP"/>
    </source>
</evidence>
<feature type="signal peptide" evidence="10">
    <location>
        <begin position="1"/>
        <end position="19"/>
    </location>
</feature>
<evidence type="ECO:0000256" key="4">
    <source>
        <dbReference type="ARBA" id="ARBA00022692"/>
    </source>
</evidence>
<evidence type="ECO:0000313" key="14">
    <source>
        <dbReference type="Proteomes" id="UP000293162"/>
    </source>
</evidence>
<keyword evidence="14" id="KW-1185">Reference proteome</keyword>
<evidence type="ECO:0000259" key="12">
    <source>
        <dbReference type="Pfam" id="PF07715"/>
    </source>
</evidence>
<comment type="subcellular location">
    <subcellularLocation>
        <location evidence="1 8">Cell outer membrane</location>
        <topology evidence="1 8">Multi-pass membrane protein</topology>
    </subcellularLocation>
</comment>
<keyword evidence="7 8" id="KW-0998">Cell outer membrane</keyword>
<keyword evidence="10" id="KW-0732">Signal</keyword>
<dbReference type="InterPro" id="IPR036942">
    <property type="entry name" value="Beta-barrel_TonB_sf"/>
</dbReference>
<accession>A0A4Q5M1P9</accession>
<dbReference type="EMBL" id="SEWF01000009">
    <property type="protein sequence ID" value="RYU96174.1"/>
    <property type="molecule type" value="Genomic_DNA"/>
</dbReference>
<organism evidence="13 14">
    <name type="scientific">Emticicia agri</name>
    <dbReference type="NCBI Taxonomy" id="2492393"/>
    <lineage>
        <taxon>Bacteria</taxon>
        <taxon>Pseudomonadati</taxon>
        <taxon>Bacteroidota</taxon>
        <taxon>Cytophagia</taxon>
        <taxon>Cytophagales</taxon>
        <taxon>Leadbetterellaceae</taxon>
        <taxon>Emticicia</taxon>
    </lineage>
</organism>
<dbReference type="Pfam" id="PF00593">
    <property type="entry name" value="TonB_dep_Rec_b-barrel"/>
    <property type="match status" value="1"/>
</dbReference>
<protein>
    <submittedName>
        <fullName evidence="13">TonB-dependent receptor</fullName>
    </submittedName>
</protein>
<dbReference type="SUPFAM" id="SSF49464">
    <property type="entry name" value="Carboxypeptidase regulatory domain-like"/>
    <property type="match status" value="1"/>
</dbReference>
<keyword evidence="13" id="KW-0675">Receptor</keyword>
<dbReference type="Pfam" id="PF07715">
    <property type="entry name" value="Plug"/>
    <property type="match status" value="1"/>
</dbReference>
<dbReference type="RefSeq" id="WP_130020465.1">
    <property type="nucleotide sequence ID" value="NZ_SEWF01000009.1"/>
</dbReference>
<dbReference type="AlphaFoldDB" id="A0A4Q5M1P9"/>
<evidence type="ECO:0000256" key="6">
    <source>
        <dbReference type="ARBA" id="ARBA00023136"/>
    </source>
</evidence>
<feature type="domain" description="TonB-dependent receptor plug" evidence="12">
    <location>
        <begin position="113"/>
        <end position="235"/>
    </location>
</feature>
<dbReference type="CDD" id="cd01347">
    <property type="entry name" value="ligand_gated_channel"/>
    <property type="match status" value="1"/>
</dbReference>
<name>A0A4Q5M1P9_9BACT</name>
<evidence type="ECO:0000259" key="11">
    <source>
        <dbReference type="Pfam" id="PF00593"/>
    </source>
</evidence>
<dbReference type="Gene3D" id="2.40.170.20">
    <property type="entry name" value="TonB-dependent receptor, beta-barrel domain"/>
    <property type="match status" value="1"/>
</dbReference>
<dbReference type="OrthoDB" id="9805434at2"/>
<sequence length="849" mass="93187">MKRILLLHFLMLATALAFAQKPVLKGKVVDATGQPMIGASIAEKSTNNGTVADVDGNFQLSPISAEPILVISFIGYKKIEVTPQDLDKPIAMEESNILQQVVVLGSRSLNRSVTDTPAPIDVIDIKEVTSKTGQLDVNQLLQFAAPSFNSNRQTGSDGTDHVDPASLRGLGPDQTLVLINGKRRHQSSLVNIFGTRGRGNTGTDLNAIPAAAIERIEILRDGAAAQYGSDAIAGVINIILKTSTNTLDINANSGVYQAKYRFDDKKFDGLNYNFNANYGIKVGKEGFVNLTGDYNFRDHTNRANTNPDELSRRQFGDPKIVNASLYLNSQFQLGAKSQFYLFGGTNKRDGDAYAWTRFADDDRNIPAIYPNGFDPLIKTKINDNSIAIGVRSLLGSWDFDVSNTFGANKFHYFVKNTLNTSLGAQSPTSFDAGGFQLSQNTINLGLSKFYKQTLAGLNIAFGAEYRMENYKIFAGEEKSWKSYEAGVPPGSQGFPGFQPGDEIKAKRSNIGAYFDTEVDFTKKFMMGAALRYENYSDFGGTLNGKLSARFKASEAFMLRGTLSTGFRAPSLPQINFNSTITNFIGGQPVEVLIARNGSAVTKALGIPALKQETSKNASLGFTMRPNSTFSLTVDAYLVKVKDRIVLTGQFADDDDQIGDILKGLNVGKAQFFTNAVSTTTKGLDVIMTNRNNLGGGYLTTTLAANFNKLTIDAINTSEKLAGKEDTYFDLREQYFLRASAPPSKINLTFDYQIKKFSTVVRFVRFGKVELADWNYDMKENDIYTPKIVTDLSFNYRFAKSLGLTLGGNNIFNVYPDRSSPFNTESGGAWDPVQMGFNGAFWYVKLNLKF</sequence>
<dbReference type="SUPFAM" id="SSF56935">
    <property type="entry name" value="Porins"/>
    <property type="match status" value="1"/>
</dbReference>
<evidence type="ECO:0000313" key="13">
    <source>
        <dbReference type="EMBL" id="RYU96174.1"/>
    </source>
</evidence>
<dbReference type="PANTHER" id="PTHR47234">
    <property type="match status" value="1"/>
</dbReference>
<evidence type="ECO:0000256" key="2">
    <source>
        <dbReference type="ARBA" id="ARBA00022448"/>
    </source>
</evidence>
<dbReference type="InterPro" id="IPR000531">
    <property type="entry name" value="Beta-barrel_TonB"/>
</dbReference>
<keyword evidence="3 8" id="KW-1134">Transmembrane beta strand</keyword>
<feature type="domain" description="TonB-dependent receptor-like beta-barrel" evidence="11">
    <location>
        <begin position="344"/>
        <end position="810"/>
    </location>
</feature>
<keyword evidence="5 9" id="KW-0798">TonB box</keyword>
<dbReference type="PROSITE" id="PS52016">
    <property type="entry name" value="TONB_DEPENDENT_REC_3"/>
    <property type="match status" value="1"/>
</dbReference>
<dbReference type="Pfam" id="PF13715">
    <property type="entry name" value="CarbopepD_reg_2"/>
    <property type="match status" value="1"/>
</dbReference>
<dbReference type="Gene3D" id="2.170.130.10">
    <property type="entry name" value="TonB-dependent receptor, plug domain"/>
    <property type="match status" value="1"/>
</dbReference>
<evidence type="ECO:0000256" key="5">
    <source>
        <dbReference type="ARBA" id="ARBA00023077"/>
    </source>
</evidence>
<dbReference type="GO" id="GO:0009279">
    <property type="term" value="C:cell outer membrane"/>
    <property type="evidence" value="ECO:0007669"/>
    <property type="project" value="UniProtKB-SubCell"/>
</dbReference>
<reference evidence="13 14" key="1">
    <citation type="submission" date="2019-02" db="EMBL/GenBank/DDBJ databases">
        <title>Bacterial novel species Emticicia sp. 17J42-9 isolated from soil.</title>
        <authorList>
            <person name="Jung H.-Y."/>
        </authorList>
    </citation>
    <scope>NUCLEOTIDE SEQUENCE [LARGE SCALE GENOMIC DNA]</scope>
    <source>
        <strain evidence="13 14">17J42-9</strain>
    </source>
</reference>
<evidence type="ECO:0000256" key="8">
    <source>
        <dbReference type="PROSITE-ProRule" id="PRU01360"/>
    </source>
</evidence>
<dbReference type="Proteomes" id="UP000293162">
    <property type="component" value="Unassembled WGS sequence"/>
</dbReference>
<gene>
    <name evidence="13" type="ORF">EWM59_08165</name>
</gene>
<dbReference type="InterPro" id="IPR039426">
    <property type="entry name" value="TonB-dep_rcpt-like"/>
</dbReference>
<evidence type="ECO:0000256" key="1">
    <source>
        <dbReference type="ARBA" id="ARBA00004571"/>
    </source>
</evidence>
<keyword evidence="2 8" id="KW-0813">Transport</keyword>
<dbReference type="InterPro" id="IPR037066">
    <property type="entry name" value="Plug_dom_sf"/>
</dbReference>
<evidence type="ECO:0000256" key="9">
    <source>
        <dbReference type="RuleBase" id="RU003357"/>
    </source>
</evidence>
<dbReference type="InterPro" id="IPR012910">
    <property type="entry name" value="Plug_dom"/>
</dbReference>
<evidence type="ECO:0000256" key="7">
    <source>
        <dbReference type="ARBA" id="ARBA00023237"/>
    </source>
</evidence>
<feature type="chain" id="PRO_5020226829" evidence="10">
    <location>
        <begin position="20"/>
        <end position="849"/>
    </location>
</feature>
<proteinExistence type="inferred from homology"/>
<dbReference type="InterPro" id="IPR008969">
    <property type="entry name" value="CarboxyPept-like_regulatory"/>
</dbReference>
<comment type="similarity">
    <text evidence="8 9">Belongs to the TonB-dependent receptor family.</text>
</comment>
<dbReference type="PANTHER" id="PTHR47234:SF3">
    <property type="entry name" value="SECRETIN_TONB SHORT N-TERMINAL DOMAIN-CONTAINING PROTEIN"/>
    <property type="match status" value="1"/>
</dbReference>
<keyword evidence="4 8" id="KW-0812">Transmembrane</keyword>
<comment type="caution">
    <text evidence="13">The sequence shown here is derived from an EMBL/GenBank/DDBJ whole genome shotgun (WGS) entry which is preliminary data.</text>
</comment>
<keyword evidence="6 8" id="KW-0472">Membrane</keyword>